<sequence>MKQARHILTSFLSVYLLVLMVLPCNDAHAHPESAALSHVSQLQNEQHHEDFCTPFCICACCTTPIIMQSVAVFEVPYFENSYTKTPSFYKSIASSFFGSIWQPPQLV</sequence>
<dbReference type="RefSeq" id="WP_182492682.1">
    <property type="nucleotide sequence ID" value="NZ_JACJIS010000001.1"/>
</dbReference>
<evidence type="ECO:0000313" key="3">
    <source>
        <dbReference type="Proteomes" id="UP000555003"/>
    </source>
</evidence>
<keyword evidence="3" id="KW-1185">Reference proteome</keyword>
<evidence type="ECO:0008006" key="4">
    <source>
        <dbReference type="Google" id="ProtNLM"/>
    </source>
</evidence>
<proteinExistence type="predicted"/>
<dbReference type="InterPro" id="IPR046601">
    <property type="entry name" value="DUF6660"/>
</dbReference>
<name>A0ABR6DM09_9FLAO</name>
<feature type="signal peptide" evidence="1">
    <location>
        <begin position="1"/>
        <end position="29"/>
    </location>
</feature>
<evidence type="ECO:0000313" key="2">
    <source>
        <dbReference type="EMBL" id="MBA9072717.1"/>
    </source>
</evidence>
<protein>
    <recommendedName>
        <fullName evidence="4">DUF2946 domain-containing protein</fullName>
    </recommendedName>
</protein>
<accession>A0ABR6DM09</accession>
<dbReference type="Proteomes" id="UP000555003">
    <property type="component" value="Unassembled WGS sequence"/>
</dbReference>
<dbReference type="EMBL" id="JACJIS010000001">
    <property type="protein sequence ID" value="MBA9072717.1"/>
    <property type="molecule type" value="Genomic_DNA"/>
</dbReference>
<comment type="caution">
    <text evidence="2">The sequence shown here is derived from an EMBL/GenBank/DDBJ whole genome shotgun (WGS) entry which is preliminary data.</text>
</comment>
<feature type="chain" id="PRO_5047248354" description="DUF2946 domain-containing protein" evidence="1">
    <location>
        <begin position="30"/>
        <end position="107"/>
    </location>
</feature>
<dbReference type="Pfam" id="PF20365">
    <property type="entry name" value="DUF6660"/>
    <property type="match status" value="1"/>
</dbReference>
<keyword evidence="1" id="KW-0732">Signal</keyword>
<organism evidence="2 3">
    <name type="scientific">Flavobacterium gossypii</name>
    <dbReference type="NCBI Taxonomy" id="1646119"/>
    <lineage>
        <taxon>Bacteria</taxon>
        <taxon>Pseudomonadati</taxon>
        <taxon>Bacteroidota</taxon>
        <taxon>Flavobacteriia</taxon>
        <taxon>Flavobacteriales</taxon>
        <taxon>Flavobacteriaceae</taxon>
        <taxon>Flavobacterium</taxon>
    </lineage>
</organism>
<gene>
    <name evidence="2" type="ORF">GGR22_000843</name>
</gene>
<evidence type="ECO:0000256" key="1">
    <source>
        <dbReference type="SAM" id="SignalP"/>
    </source>
</evidence>
<reference evidence="2 3" key="1">
    <citation type="submission" date="2020-08" db="EMBL/GenBank/DDBJ databases">
        <title>Genomic Encyclopedia of Type Strains, Phase IV (KMG-IV): sequencing the most valuable type-strain genomes for metagenomic binning, comparative biology and taxonomic classification.</title>
        <authorList>
            <person name="Goeker M."/>
        </authorList>
    </citation>
    <scope>NUCLEOTIDE SEQUENCE [LARGE SCALE GENOMIC DNA]</scope>
    <source>
        <strain evidence="2 3">DSM 100397</strain>
    </source>
</reference>